<feature type="region of interest" description="Disordered" evidence="1">
    <location>
        <begin position="97"/>
        <end position="132"/>
    </location>
</feature>
<dbReference type="AlphaFoldDB" id="A0A6V7GZZ7"/>
<dbReference type="OrthoDB" id="6367309at2759"/>
<dbReference type="Proteomes" id="UP000752696">
    <property type="component" value="Unassembled WGS sequence"/>
</dbReference>
<organism evidence="2 3">
    <name type="scientific">Heterotrigona itama</name>
    <dbReference type="NCBI Taxonomy" id="395501"/>
    <lineage>
        <taxon>Eukaryota</taxon>
        <taxon>Metazoa</taxon>
        <taxon>Ecdysozoa</taxon>
        <taxon>Arthropoda</taxon>
        <taxon>Hexapoda</taxon>
        <taxon>Insecta</taxon>
        <taxon>Pterygota</taxon>
        <taxon>Neoptera</taxon>
        <taxon>Endopterygota</taxon>
        <taxon>Hymenoptera</taxon>
        <taxon>Apocrita</taxon>
        <taxon>Aculeata</taxon>
        <taxon>Apoidea</taxon>
        <taxon>Anthophila</taxon>
        <taxon>Apidae</taxon>
        <taxon>Heterotrigona</taxon>
    </lineage>
</organism>
<accession>A0A6V7GZZ7</accession>
<evidence type="ECO:0000313" key="3">
    <source>
        <dbReference type="Proteomes" id="UP000752696"/>
    </source>
</evidence>
<feature type="compositionally biased region" description="Polar residues" evidence="1">
    <location>
        <begin position="99"/>
        <end position="111"/>
    </location>
</feature>
<feature type="non-terminal residue" evidence="2">
    <location>
        <position position="1"/>
    </location>
</feature>
<gene>
    <name evidence="2" type="ORF">MHI_LOCUS126458</name>
</gene>
<keyword evidence="3" id="KW-1185">Reference proteome</keyword>
<reference evidence="2" key="1">
    <citation type="submission" date="2020-07" db="EMBL/GenBank/DDBJ databases">
        <authorList>
            <person name="Nazaruddin N."/>
        </authorList>
    </citation>
    <scope>NUCLEOTIDE SEQUENCE</scope>
</reference>
<dbReference type="EMBL" id="CAJDYZ010002459">
    <property type="protein sequence ID" value="CAD1469454.1"/>
    <property type="molecule type" value="Genomic_DNA"/>
</dbReference>
<evidence type="ECO:0000256" key="1">
    <source>
        <dbReference type="SAM" id="MobiDB-lite"/>
    </source>
</evidence>
<feature type="region of interest" description="Disordered" evidence="1">
    <location>
        <begin position="248"/>
        <end position="295"/>
    </location>
</feature>
<evidence type="ECO:0000313" key="2">
    <source>
        <dbReference type="EMBL" id="CAD1469454.1"/>
    </source>
</evidence>
<proteinExistence type="predicted"/>
<name>A0A6V7GZZ7_9HYME</name>
<comment type="caution">
    <text evidence="2">The sequence shown here is derived from an EMBL/GenBank/DDBJ whole genome shotgun (WGS) entry which is preliminary data.</text>
</comment>
<sequence>VSYVNGNLVRRRITATDSNTYMATFASEIALIEADKEADKKYRELILEAENILVNMQKNQASSLSVVPSPSRKLHNGLANKRVELIKNTELNIELALSRSRNSQPELQSGSIKDLEHTSPKRQQFAQPCSPMRRFVERNNASSPVAGAAATFQSAGSIKCSVDSPLVSRRTTAMAAVTNNQQHSPDRSFLLRARSRACETQDADDYDGRRITTLATSTTASVNAPSAVAMFNCNGGVILGSSANRCQTSATSSRRDHPLPGVNRKEFRGARSSCNAVTKEETVTSSSSDSEERTLDVGRRAPLMTFRSVDMGPIKEGSSYCPQSEPVKRKVYAGSATYDRIQKTLGEHVVLRNSDGDTTTDDTDDSRRSLKEKVAKLRQERLAANTCVNAQDSHMFQHQLTQLRRQMLMQTIEGLKRSLEDQSATLKQTCLEPVMTDRLP</sequence>
<feature type="compositionally biased region" description="Basic and acidic residues" evidence="1">
    <location>
        <begin position="253"/>
        <end position="269"/>
    </location>
</feature>
<protein>
    <submittedName>
        <fullName evidence="2">Uncharacterized protein</fullName>
    </submittedName>
</protein>